<evidence type="ECO:0000256" key="5">
    <source>
        <dbReference type="ARBA" id="ARBA00023136"/>
    </source>
</evidence>
<evidence type="ECO:0000256" key="2">
    <source>
        <dbReference type="ARBA" id="ARBA00009444"/>
    </source>
</evidence>
<proteinExistence type="inferred from homology"/>
<sequence>MSEFNDNHAPPQVYLTSLALDGYTTPPPPPGYPMNDRVAIATNQQTMPIETKNRGDNFWKGCLAALCCCCVLDCCF</sequence>
<keyword evidence="4" id="KW-1133">Transmembrane helix</keyword>
<keyword evidence="3" id="KW-0812">Transmembrane</keyword>
<evidence type="ECO:0000256" key="1">
    <source>
        <dbReference type="ARBA" id="ARBA00004167"/>
    </source>
</evidence>
<dbReference type="GeneID" id="120262841"/>
<dbReference type="RefSeq" id="XP_039126675.1">
    <property type="nucleotide sequence ID" value="XM_039270741.1"/>
</dbReference>
<dbReference type="Proteomes" id="UP001515500">
    <property type="component" value="Chromosome 6"/>
</dbReference>
<evidence type="ECO:0000256" key="4">
    <source>
        <dbReference type="ARBA" id="ARBA00022989"/>
    </source>
</evidence>
<comment type="similarity">
    <text evidence="2">Belongs to the CYSTM1 family.</text>
</comment>
<dbReference type="GO" id="GO:0005886">
    <property type="term" value="C:plasma membrane"/>
    <property type="evidence" value="ECO:0007669"/>
    <property type="project" value="InterPro"/>
</dbReference>
<accession>A0AB40BGZ6</accession>
<organism evidence="7 8">
    <name type="scientific">Dioscorea cayennensis subsp. rotundata</name>
    <name type="common">White Guinea yam</name>
    <name type="synonym">Dioscorea rotundata</name>
    <dbReference type="NCBI Taxonomy" id="55577"/>
    <lineage>
        <taxon>Eukaryota</taxon>
        <taxon>Viridiplantae</taxon>
        <taxon>Streptophyta</taxon>
        <taxon>Embryophyta</taxon>
        <taxon>Tracheophyta</taxon>
        <taxon>Spermatophyta</taxon>
        <taxon>Magnoliopsida</taxon>
        <taxon>Liliopsida</taxon>
        <taxon>Dioscoreales</taxon>
        <taxon>Dioscoreaceae</taxon>
        <taxon>Dioscorea</taxon>
    </lineage>
</organism>
<dbReference type="PANTHER" id="PTHR31568:SF122">
    <property type="entry name" value="PROTEIN CYSTEINE-RICH TRANSMEMBRANE MODULE 9"/>
    <property type="match status" value="1"/>
</dbReference>
<evidence type="ECO:0000259" key="6">
    <source>
        <dbReference type="Pfam" id="PF12734"/>
    </source>
</evidence>
<evidence type="ECO:0000313" key="8">
    <source>
        <dbReference type="RefSeq" id="XP_039126675.1"/>
    </source>
</evidence>
<reference evidence="8" key="1">
    <citation type="submission" date="2025-08" db="UniProtKB">
        <authorList>
            <consortium name="RefSeq"/>
        </authorList>
    </citation>
    <scope>IDENTIFICATION</scope>
</reference>
<evidence type="ECO:0000256" key="3">
    <source>
        <dbReference type="ARBA" id="ARBA00022692"/>
    </source>
</evidence>
<gene>
    <name evidence="8" type="primary">LOC120262841</name>
</gene>
<dbReference type="AlphaFoldDB" id="A0AB40BGZ6"/>
<keyword evidence="5" id="KW-0472">Membrane</keyword>
<dbReference type="InterPro" id="IPR044850">
    <property type="entry name" value="WIH1-like"/>
</dbReference>
<feature type="domain" description="Cysteine-rich transmembrane" evidence="6">
    <location>
        <begin position="30"/>
        <end position="76"/>
    </location>
</feature>
<name>A0AB40BGZ6_DIOCR</name>
<keyword evidence="7" id="KW-1185">Reference proteome</keyword>
<dbReference type="Pfam" id="PF12734">
    <property type="entry name" value="CYSTM"/>
    <property type="match status" value="1"/>
</dbReference>
<comment type="subcellular location">
    <subcellularLocation>
        <location evidence="1">Membrane</location>
        <topology evidence="1">Single-pass membrane protein</topology>
    </subcellularLocation>
</comment>
<evidence type="ECO:0000313" key="7">
    <source>
        <dbReference type="Proteomes" id="UP001515500"/>
    </source>
</evidence>
<dbReference type="PANTHER" id="PTHR31568">
    <property type="entry name" value="RCG49325, ISOFORM CRA_A"/>
    <property type="match status" value="1"/>
</dbReference>
<protein>
    <submittedName>
        <fullName evidence="8">Cysteine-rich and transmembrane domain-containing protein WIH1-like</fullName>
    </submittedName>
</protein>
<dbReference type="InterPro" id="IPR028144">
    <property type="entry name" value="CYSTM_dom"/>
</dbReference>